<feature type="transmembrane region" description="Helical" evidence="1">
    <location>
        <begin position="123"/>
        <end position="151"/>
    </location>
</feature>
<feature type="chain" id="PRO_5007856110" description="TRP C-terminal domain-containing protein" evidence="2">
    <location>
        <begin position="21"/>
        <end position="220"/>
    </location>
</feature>
<organism evidence="3 4">
    <name type="scientific">Exidia glandulosa HHB12029</name>
    <dbReference type="NCBI Taxonomy" id="1314781"/>
    <lineage>
        <taxon>Eukaryota</taxon>
        <taxon>Fungi</taxon>
        <taxon>Dikarya</taxon>
        <taxon>Basidiomycota</taxon>
        <taxon>Agaricomycotina</taxon>
        <taxon>Agaricomycetes</taxon>
        <taxon>Auriculariales</taxon>
        <taxon>Exidiaceae</taxon>
        <taxon>Exidia</taxon>
    </lineage>
</organism>
<dbReference type="Proteomes" id="UP000077266">
    <property type="component" value="Unassembled WGS sequence"/>
</dbReference>
<evidence type="ECO:0000256" key="2">
    <source>
        <dbReference type="SAM" id="SignalP"/>
    </source>
</evidence>
<gene>
    <name evidence="3" type="ORF">EXIGLDRAFT_702088</name>
</gene>
<feature type="signal peptide" evidence="2">
    <location>
        <begin position="1"/>
        <end position="20"/>
    </location>
</feature>
<feature type="transmembrane region" description="Helical" evidence="1">
    <location>
        <begin position="172"/>
        <end position="195"/>
    </location>
</feature>
<proteinExistence type="predicted"/>
<reference evidence="3 4" key="1">
    <citation type="journal article" date="2016" name="Mol. Biol. Evol.">
        <title>Comparative Genomics of Early-Diverging Mushroom-Forming Fungi Provides Insights into the Origins of Lignocellulose Decay Capabilities.</title>
        <authorList>
            <person name="Nagy L.G."/>
            <person name="Riley R."/>
            <person name="Tritt A."/>
            <person name="Adam C."/>
            <person name="Daum C."/>
            <person name="Floudas D."/>
            <person name="Sun H."/>
            <person name="Yadav J.S."/>
            <person name="Pangilinan J."/>
            <person name="Larsson K.H."/>
            <person name="Matsuura K."/>
            <person name="Barry K."/>
            <person name="Labutti K."/>
            <person name="Kuo R."/>
            <person name="Ohm R.A."/>
            <person name="Bhattacharya S.S."/>
            <person name="Shirouzu T."/>
            <person name="Yoshinaga Y."/>
            <person name="Martin F.M."/>
            <person name="Grigoriev I.V."/>
            <person name="Hibbett D.S."/>
        </authorList>
    </citation>
    <scope>NUCLEOTIDE SEQUENCE [LARGE SCALE GENOMIC DNA]</scope>
    <source>
        <strain evidence="3 4">HHB12029</strain>
    </source>
</reference>
<accession>A0A165CQA5</accession>
<evidence type="ECO:0000313" key="3">
    <source>
        <dbReference type="EMBL" id="KZV82892.1"/>
    </source>
</evidence>
<evidence type="ECO:0000313" key="4">
    <source>
        <dbReference type="Proteomes" id="UP000077266"/>
    </source>
</evidence>
<name>A0A165CQA5_EXIGL</name>
<protein>
    <recommendedName>
        <fullName evidence="5">TRP C-terminal domain-containing protein</fullName>
    </recommendedName>
</protein>
<evidence type="ECO:0000256" key="1">
    <source>
        <dbReference type="SAM" id="Phobius"/>
    </source>
</evidence>
<keyword evidence="1" id="KW-1133">Transmembrane helix</keyword>
<dbReference type="EMBL" id="KV426299">
    <property type="protein sequence ID" value="KZV82892.1"/>
    <property type="molecule type" value="Genomic_DNA"/>
</dbReference>
<keyword evidence="1" id="KW-0812">Transmembrane</keyword>
<sequence>MFHAFVTILLVGLARPLATGAVALTNRLSTEWLMAVVVALALSIFSPILLPDSNSYTLETMLHMARTLDVVVVSSTIALIVNQDVLPADHLMAVLRANGHRRDYAVRGRVPILLLTLSFAARLVVACILAPATVACISVLLCAALAVSGWLSAAPRRAALHFVRAAMRPGPLALVVMIMEFVLVAVNLLIAQAALRHAAFDYATAMQCALCPNNITIAQR</sequence>
<feature type="transmembrane region" description="Helical" evidence="1">
    <location>
        <begin position="33"/>
        <end position="50"/>
    </location>
</feature>
<keyword evidence="4" id="KW-1185">Reference proteome</keyword>
<evidence type="ECO:0008006" key="5">
    <source>
        <dbReference type="Google" id="ProtNLM"/>
    </source>
</evidence>
<dbReference type="InParanoid" id="A0A165CQA5"/>
<keyword evidence="2" id="KW-0732">Signal</keyword>
<keyword evidence="1" id="KW-0472">Membrane</keyword>
<dbReference type="AlphaFoldDB" id="A0A165CQA5"/>